<evidence type="ECO:0000313" key="1">
    <source>
        <dbReference type="EMBL" id="EEF58377.1"/>
    </source>
</evidence>
<gene>
    <name evidence="1" type="ORF">Cflav_PD6120</name>
</gene>
<dbReference type="Proteomes" id="UP000003688">
    <property type="component" value="Unassembled WGS sequence"/>
</dbReference>
<accession>B9XP21</accession>
<dbReference type="AlphaFoldDB" id="B9XP21"/>
<sequence length="61" mass="6674">MNIITGGKHPNKVAPTIRATQSAVRLPGGAWNAHDTAKPKRIRSNETFMIVWSMAKSPNDC</sequence>
<organism evidence="1 2">
    <name type="scientific">Pedosphaera parvula (strain Ellin514)</name>
    <dbReference type="NCBI Taxonomy" id="320771"/>
    <lineage>
        <taxon>Bacteria</taxon>
        <taxon>Pseudomonadati</taxon>
        <taxon>Verrucomicrobiota</taxon>
        <taxon>Pedosphaerae</taxon>
        <taxon>Pedosphaerales</taxon>
        <taxon>Pedosphaeraceae</taxon>
        <taxon>Pedosphaera</taxon>
    </lineage>
</organism>
<reference evidence="1 2" key="1">
    <citation type="journal article" date="2011" name="J. Bacteriol.">
        <title>Genome sequence of 'Pedosphaera parvula' Ellin514, an aerobic Verrucomicrobial isolate from pasture soil.</title>
        <authorList>
            <person name="Kant R."/>
            <person name="van Passel M.W."/>
            <person name="Sangwan P."/>
            <person name="Palva A."/>
            <person name="Lucas S."/>
            <person name="Copeland A."/>
            <person name="Lapidus A."/>
            <person name="Glavina Del Rio T."/>
            <person name="Dalin E."/>
            <person name="Tice H."/>
            <person name="Bruce D."/>
            <person name="Goodwin L."/>
            <person name="Pitluck S."/>
            <person name="Chertkov O."/>
            <person name="Larimer F.W."/>
            <person name="Land M.L."/>
            <person name="Hauser L."/>
            <person name="Brettin T.S."/>
            <person name="Detter J.C."/>
            <person name="Han S."/>
            <person name="de Vos W.M."/>
            <person name="Janssen P.H."/>
            <person name="Smidt H."/>
        </authorList>
    </citation>
    <scope>NUCLEOTIDE SEQUENCE [LARGE SCALE GENOMIC DNA]</scope>
    <source>
        <strain evidence="1 2">Ellin514</strain>
    </source>
</reference>
<comment type="caution">
    <text evidence="1">The sequence shown here is derived from an EMBL/GenBank/DDBJ whole genome shotgun (WGS) entry which is preliminary data.</text>
</comment>
<protein>
    <submittedName>
        <fullName evidence="1">Uncharacterized protein</fullName>
    </submittedName>
</protein>
<evidence type="ECO:0000313" key="2">
    <source>
        <dbReference type="Proteomes" id="UP000003688"/>
    </source>
</evidence>
<keyword evidence="2" id="KW-1185">Reference proteome</keyword>
<dbReference type="EMBL" id="ABOX02000044">
    <property type="protein sequence ID" value="EEF58377.1"/>
    <property type="molecule type" value="Genomic_DNA"/>
</dbReference>
<proteinExistence type="predicted"/>
<name>B9XP21_PEDPL</name>